<proteinExistence type="predicted"/>
<keyword evidence="2" id="KW-1185">Reference proteome</keyword>
<dbReference type="EMBL" id="JARKIB010000079">
    <property type="protein sequence ID" value="KAJ7746573.1"/>
    <property type="molecule type" value="Genomic_DNA"/>
</dbReference>
<dbReference type="AlphaFoldDB" id="A0AAD7N5L8"/>
<evidence type="ECO:0000313" key="2">
    <source>
        <dbReference type="Proteomes" id="UP001215598"/>
    </source>
</evidence>
<sequence length="319" mass="34989">MTEHSELLVEECIEFIDNHQQELRAQSTKYRLDQVLRGMLQCAPNAAGKRYAAKVLHAAIRQGLPSVKTVAQSWVDGLLLPVLALSRRAATEQPRTPIVDETALGIQNADWTEEQKLRALVAFREEYRCAISGAFDADCVVPYGKLNKTVPAAPQLNMNAARILPLAFDGVDNRELRDILEAWTGVDIQSLAGPRNCINMSTQEHRAFARFEFLLTAQSEPGRYTAHMLHPARRFSNGRAATQVSFRAKAASGVDPPDPELIAAHAALARVLELCGVAEWVDGVEREREEGGMLRGDGGTDLGAIIQMGLVVSARRGEV</sequence>
<gene>
    <name evidence="1" type="ORF">B0H16DRAFT_1852587</name>
</gene>
<protein>
    <recommendedName>
        <fullName evidence="3">HNH nuclease domain-containing protein</fullName>
    </recommendedName>
</protein>
<organism evidence="1 2">
    <name type="scientific">Mycena metata</name>
    <dbReference type="NCBI Taxonomy" id="1033252"/>
    <lineage>
        <taxon>Eukaryota</taxon>
        <taxon>Fungi</taxon>
        <taxon>Dikarya</taxon>
        <taxon>Basidiomycota</taxon>
        <taxon>Agaricomycotina</taxon>
        <taxon>Agaricomycetes</taxon>
        <taxon>Agaricomycetidae</taxon>
        <taxon>Agaricales</taxon>
        <taxon>Marasmiineae</taxon>
        <taxon>Mycenaceae</taxon>
        <taxon>Mycena</taxon>
    </lineage>
</organism>
<comment type="caution">
    <text evidence="1">The sequence shown here is derived from an EMBL/GenBank/DDBJ whole genome shotgun (WGS) entry which is preliminary data.</text>
</comment>
<name>A0AAD7N5L8_9AGAR</name>
<evidence type="ECO:0008006" key="3">
    <source>
        <dbReference type="Google" id="ProtNLM"/>
    </source>
</evidence>
<evidence type="ECO:0000313" key="1">
    <source>
        <dbReference type="EMBL" id="KAJ7746573.1"/>
    </source>
</evidence>
<dbReference type="Proteomes" id="UP001215598">
    <property type="component" value="Unassembled WGS sequence"/>
</dbReference>
<reference evidence="1" key="1">
    <citation type="submission" date="2023-03" db="EMBL/GenBank/DDBJ databases">
        <title>Massive genome expansion in bonnet fungi (Mycena s.s.) driven by repeated elements and novel gene families across ecological guilds.</title>
        <authorList>
            <consortium name="Lawrence Berkeley National Laboratory"/>
            <person name="Harder C.B."/>
            <person name="Miyauchi S."/>
            <person name="Viragh M."/>
            <person name="Kuo A."/>
            <person name="Thoen E."/>
            <person name="Andreopoulos B."/>
            <person name="Lu D."/>
            <person name="Skrede I."/>
            <person name="Drula E."/>
            <person name="Henrissat B."/>
            <person name="Morin E."/>
            <person name="Kohler A."/>
            <person name="Barry K."/>
            <person name="LaButti K."/>
            <person name="Morin E."/>
            <person name="Salamov A."/>
            <person name="Lipzen A."/>
            <person name="Mereny Z."/>
            <person name="Hegedus B."/>
            <person name="Baldrian P."/>
            <person name="Stursova M."/>
            <person name="Weitz H."/>
            <person name="Taylor A."/>
            <person name="Grigoriev I.V."/>
            <person name="Nagy L.G."/>
            <person name="Martin F."/>
            <person name="Kauserud H."/>
        </authorList>
    </citation>
    <scope>NUCLEOTIDE SEQUENCE</scope>
    <source>
        <strain evidence="1">CBHHK182m</strain>
    </source>
</reference>
<accession>A0AAD7N5L8</accession>